<dbReference type="InterPro" id="IPR036737">
    <property type="entry name" value="OmpA-like_sf"/>
</dbReference>
<dbReference type="InterPro" id="IPR050330">
    <property type="entry name" value="Bact_OuterMem_StrucFunc"/>
</dbReference>
<dbReference type="Proteomes" id="UP000287168">
    <property type="component" value="Unassembled WGS sequence"/>
</dbReference>
<evidence type="ECO:0000256" key="5">
    <source>
        <dbReference type="SAM" id="SignalP"/>
    </source>
</evidence>
<dbReference type="InterPro" id="IPR006665">
    <property type="entry name" value="OmpA-like"/>
</dbReference>
<dbReference type="PRINTS" id="PR01021">
    <property type="entry name" value="OMPADOMAIN"/>
</dbReference>
<dbReference type="PROSITE" id="PS51123">
    <property type="entry name" value="OMPA_2"/>
    <property type="match status" value="1"/>
</dbReference>
<evidence type="ECO:0000313" key="7">
    <source>
        <dbReference type="EMBL" id="RWY43288.1"/>
    </source>
</evidence>
<dbReference type="AlphaFoldDB" id="A0A3S3UBU2"/>
<feature type="domain" description="OmpA-like" evidence="6">
    <location>
        <begin position="101"/>
        <end position="218"/>
    </location>
</feature>
<keyword evidence="8" id="KW-1185">Reference proteome</keyword>
<proteinExistence type="predicted"/>
<comment type="caution">
    <text evidence="7">The sequence shown here is derived from an EMBL/GenBank/DDBJ whole genome shotgun (WGS) entry which is preliminary data.</text>
</comment>
<organism evidence="7 8">
    <name type="scientific">Falsigemmobacter intermedius</name>
    <dbReference type="NCBI Taxonomy" id="1553448"/>
    <lineage>
        <taxon>Bacteria</taxon>
        <taxon>Pseudomonadati</taxon>
        <taxon>Pseudomonadota</taxon>
        <taxon>Alphaproteobacteria</taxon>
        <taxon>Rhodobacterales</taxon>
        <taxon>Paracoccaceae</taxon>
        <taxon>Falsigemmobacter</taxon>
    </lineage>
</organism>
<evidence type="ECO:0000256" key="3">
    <source>
        <dbReference type="ARBA" id="ARBA00023237"/>
    </source>
</evidence>
<comment type="subcellular location">
    <subcellularLocation>
        <location evidence="1">Cell outer membrane</location>
    </subcellularLocation>
</comment>
<evidence type="ECO:0000256" key="1">
    <source>
        <dbReference type="ARBA" id="ARBA00004442"/>
    </source>
</evidence>
<dbReference type="Gene3D" id="3.30.1330.60">
    <property type="entry name" value="OmpA-like domain"/>
    <property type="match status" value="1"/>
</dbReference>
<name>A0A3S3UBU2_9RHOB</name>
<dbReference type="GO" id="GO:0009279">
    <property type="term" value="C:cell outer membrane"/>
    <property type="evidence" value="ECO:0007669"/>
    <property type="project" value="UniProtKB-SubCell"/>
</dbReference>
<keyword evidence="5" id="KW-0732">Signal</keyword>
<sequence>MKMKLKTPALIAAVALIGLTACDPYPQGDPYNTRARTGAMTGALIGGAIGATSNSSTRPLATLAGAAVGAAVGGGIGASLDRQAAELQAATSGNIGVVNAGSHLVVTMPQDLLFATDSASVRPDLQNDLRAVAGNLRQYPNSNVEIIGHTDSTGDAGYNRQLSQRRASAVASVLMASGVPSNRLQTIGRGEDAPIASNLTPEGRAQNRRVEILIRPYQ</sequence>
<keyword evidence="2 4" id="KW-0472">Membrane</keyword>
<dbReference type="CDD" id="cd07185">
    <property type="entry name" value="OmpA_C-like"/>
    <property type="match status" value="1"/>
</dbReference>
<reference evidence="7 8" key="1">
    <citation type="journal article" date="2015" name="Int. J. Syst. Evol. Microbiol.">
        <title>Gemmobacter intermedius sp. nov., isolated from a white stork (Ciconia ciconia).</title>
        <authorList>
            <person name="Kampfer P."/>
            <person name="Jerzak L."/>
            <person name="Wilharm G."/>
            <person name="Golke J."/>
            <person name="Busse H.J."/>
            <person name="Glaeser S.P."/>
        </authorList>
    </citation>
    <scope>NUCLEOTIDE SEQUENCE [LARGE SCALE GENOMIC DNA]</scope>
    <source>
        <strain evidence="7 8">119/4</strain>
    </source>
</reference>
<keyword evidence="3" id="KW-0998">Cell outer membrane</keyword>
<dbReference type="PROSITE" id="PS51257">
    <property type="entry name" value="PROKAR_LIPOPROTEIN"/>
    <property type="match status" value="1"/>
</dbReference>
<evidence type="ECO:0000259" key="6">
    <source>
        <dbReference type="PROSITE" id="PS51123"/>
    </source>
</evidence>
<protein>
    <submittedName>
        <fullName evidence="7">OmpA family protein</fullName>
    </submittedName>
</protein>
<dbReference type="PRINTS" id="PR01023">
    <property type="entry name" value="NAFLGMOTY"/>
</dbReference>
<evidence type="ECO:0000256" key="2">
    <source>
        <dbReference type="ARBA" id="ARBA00023136"/>
    </source>
</evidence>
<dbReference type="EMBL" id="SBLC01000005">
    <property type="protein sequence ID" value="RWY43288.1"/>
    <property type="molecule type" value="Genomic_DNA"/>
</dbReference>
<gene>
    <name evidence="7" type="ORF">EP867_05115</name>
</gene>
<dbReference type="PANTHER" id="PTHR30329:SF21">
    <property type="entry name" value="LIPOPROTEIN YIAD-RELATED"/>
    <property type="match status" value="1"/>
</dbReference>
<accession>A0A3S3UBU2</accession>
<dbReference type="InterPro" id="IPR006664">
    <property type="entry name" value="OMP_bac"/>
</dbReference>
<feature type="chain" id="PRO_5018664769" evidence="5">
    <location>
        <begin position="21"/>
        <end position="218"/>
    </location>
</feature>
<evidence type="ECO:0000313" key="8">
    <source>
        <dbReference type="Proteomes" id="UP000287168"/>
    </source>
</evidence>
<dbReference type="PANTHER" id="PTHR30329">
    <property type="entry name" value="STATOR ELEMENT OF FLAGELLAR MOTOR COMPLEX"/>
    <property type="match status" value="1"/>
</dbReference>
<dbReference type="Pfam" id="PF00691">
    <property type="entry name" value="OmpA"/>
    <property type="match status" value="1"/>
</dbReference>
<evidence type="ECO:0000256" key="4">
    <source>
        <dbReference type="PROSITE-ProRule" id="PRU00473"/>
    </source>
</evidence>
<dbReference type="SUPFAM" id="SSF103088">
    <property type="entry name" value="OmpA-like"/>
    <property type="match status" value="1"/>
</dbReference>
<feature type="signal peptide" evidence="5">
    <location>
        <begin position="1"/>
        <end position="20"/>
    </location>
</feature>
<dbReference type="OrthoDB" id="9782229at2"/>